<protein>
    <submittedName>
        <fullName evidence="2">Allantoin racemase</fullName>
        <ecNumber evidence="2">5.1.99.3</ecNumber>
    </submittedName>
</protein>
<dbReference type="GO" id="GO:0047653">
    <property type="term" value="F:allantoin racemase activity"/>
    <property type="evidence" value="ECO:0007669"/>
    <property type="project" value="UniProtKB-EC"/>
</dbReference>
<dbReference type="SUPFAM" id="SSF53681">
    <property type="entry name" value="Aspartate/glutamate racemase"/>
    <property type="match status" value="1"/>
</dbReference>
<reference evidence="2 3" key="1">
    <citation type="submission" date="2020-08" db="EMBL/GenBank/DDBJ databases">
        <title>Sequencing the genomes of 1000 actinobacteria strains.</title>
        <authorList>
            <person name="Klenk H.-P."/>
        </authorList>
    </citation>
    <scope>NUCLEOTIDE SEQUENCE [LARGE SCALE GENOMIC DNA]</scope>
    <source>
        <strain evidence="2 3">DSM 105498</strain>
    </source>
</reference>
<comment type="caution">
    <text evidence="2">The sequence shown here is derived from an EMBL/GenBank/DDBJ whole genome shotgun (WGS) entry which is preliminary data.</text>
</comment>
<proteinExistence type="inferred from homology"/>
<dbReference type="EC" id="5.1.99.3" evidence="2"/>
<dbReference type="Gene3D" id="3.40.50.12500">
    <property type="match status" value="1"/>
</dbReference>
<comment type="similarity">
    <text evidence="1">Belongs to the HyuE racemase family.</text>
</comment>
<dbReference type="InterPro" id="IPR053714">
    <property type="entry name" value="Iso_Racemase_Enz_sf"/>
</dbReference>
<gene>
    <name evidence="2" type="ORF">FHU40_002203</name>
</gene>
<dbReference type="Proteomes" id="UP000589626">
    <property type="component" value="Unassembled WGS sequence"/>
</dbReference>
<evidence type="ECO:0000313" key="3">
    <source>
        <dbReference type="Proteomes" id="UP000589626"/>
    </source>
</evidence>
<dbReference type="AlphaFoldDB" id="A0A7W4VV85"/>
<evidence type="ECO:0000313" key="2">
    <source>
        <dbReference type="EMBL" id="MBB3042385.1"/>
    </source>
</evidence>
<dbReference type="InterPro" id="IPR015942">
    <property type="entry name" value="Asp/Glu/hydantoin_racemase"/>
</dbReference>
<evidence type="ECO:0000256" key="1">
    <source>
        <dbReference type="ARBA" id="ARBA00038414"/>
    </source>
</evidence>
<keyword evidence="2" id="KW-0413">Isomerase</keyword>
<name>A0A7W4VV85_9ACTN</name>
<sequence>MPRILELVPVPVPDEALTGFRTMVPERVRFPGFDLTFVATRAGAANAIDSPYEQTLCDAFVLEAGCRAEEEGYDAVCVNSMSDSGLGALRSRLTIPVVGAGQAALLAACLLGSRVSVISMWPNWRSLYTKVAAEQGLGDRLASIRDIGVRPDAERLLSGKEDFVFEPLERACRLAVDVDGADVLVLGSTTMHQSHAYLSERLEVPILNPGTVAYKVAESLVLLGLTHSKRAHPAPQTTQDGIFGFTPAVFGPGSSAGTTAGMVR</sequence>
<dbReference type="PANTHER" id="PTHR28047">
    <property type="entry name" value="PROTEIN DCG1"/>
    <property type="match status" value="1"/>
</dbReference>
<organism evidence="2 3">
    <name type="scientific">Nocardioides soli</name>
    <dbReference type="NCBI Taxonomy" id="1036020"/>
    <lineage>
        <taxon>Bacteria</taxon>
        <taxon>Bacillati</taxon>
        <taxon>Actinomycetota</taxon>
        <taxon>Actinomycetes</taxon>
        <taxon>Propionibacteriales</taxon>
        <taxon>Nocardioidaceae</taxon>
        <taxon>Nocardioides</taxon>
    </lineage>
</organism>
<dbReference type="GO" id="GO:0047661">
    <property type="term" value="F:amino-acid racemase activity"/>
    <property type="evidence" value="ECO:0007669"/>
    <property type="project" value="InterPro"/>
</dbReference>
<dbReference type="InterPro" id="IPR001920">
    <property type="entry name" value="Asp/Glu_race"/>
</dbReference>
<dbReference type="InterPro" id="IPR052186">
    <property type="entry name" value="Hydantoin_racemase-like"/>
</dbReference>
<dbReference type="Pfam" id="PF01177">
    <property type="entry name" value="Asp_Glu_race"/>
    <property type="match status" value="1"/>
</dbReference>
<keyword evidence="3" id="KW-1185">Reference proteome</keyword>
<dbReference type="EMBL" id="JACHWR010000002">
    <property type="protein sequence ID" value="MBB3042385.1"/>
    <property type="molecule type" value="Genomic_DNA"/>
</dbReference>
<accession>A0A7W4VV85</accession>
<dbReference type="PANTHER" id="PTHR28047:SF5">
    <property type="entry name" value="PROTEIN DCG1"/>
    <property type="match status" value="1"/>
</dbReference>
<dbReference type="RefSeq" id="WP_221199808.1">
    <property type="nucleotide sequence ID" value="NZ_JACHWR010000002.1"/>
</dbReference>